<feature type="compositionally biased region" description="Acidic residues" evidence="1">
    <location>
        <begin position="1375"/>
        <end position="1384"/>
    </location>
</feature>
<dbReference type="VEuPathDB" id="TriTrypDB:Tc_MARK_5397"/>
<feature type="region of interest" description="Disordered" evidence="1">
    <location>
        <begin position="2252"/>
        <end position="2278"/>
    </location>
</feature>
<dbReference type="VEuPathDB" id="TriTrypDB:TCSYLVIO_007652"/>
<feature type="region of interest" description="Disordered" evidence="1">
    <location>
        <begin position="3085"/>
        <end position="3105"/>
    </location>
</feature>
<dbReference type="GO" id="GO:0006113">
    <property type="term" value="P:fermentation"/>
    <property type="evidence" value="ECO:0007669"/>
    <property type="project" value="InterPro"/>
</dbReference>
<feature type="region of interest" description="Disordered" evidence="1">
    <location>
        <begin position="1416"/>
        <end position="1443"/>
    </location>
</feature>
<dbReference type="VEuPathDB" id="TriTrypDB:TcCL_ESM07279"/>
<name>A0A2V2WEI8_TRYCR</name>
<keyword evidence="2" id="KW-1133">Transmembrane helix</keyword>
<evidence type="ECO:0008006" key="5">
    <source>
        <dbReference type="Google" id="ProtNLM"/>
    </source>
</evidence>
<dbReference type="PANTHER" id="PTHR32085">
    <property type="entry name" value="PROTEIN CSF1"/>
    <property type="match status" value="1"/>
</dbReference>
<dbReference type="InterPro" id="IPR029636">
    <property type="entry name" value="Csf1"/>
</dbReference>
<dbReference type="VEuPathDB" id="TriTrypDB:Tc_MARK_22"/>
<dbReference type="VEuPathDB" id="TriTrypDB:TcCL_NonESM09716"/>
<dbReference type="VEuPathDB" id="TriTrypDB:TcG_08634"/>
<sequence length="4025" mass="448812">MGSDTRDFIKLLFSVIFLFFCCLFTMLYTHKILGFAVQLFLRYCILSSTARVRLGSIVIAPLSCRIFVQDFFYQDENLSLRLMDGYVSFCFWDSWLEDPSWTVVKEFMFDDLKGARCRVKVKKEWVQGVIVDVLREERAVRVRLEGNGSEMAEDAPFVELDVGNRAAVAPFREVDGVNGDTLLSTADYFGPHGNHDESNDRDFSPWTQMGQEGPQFAVHQNVDSNFSSVGDCGAQCERGESNQDTGEVHDNGGVSTSLFNIDIVQIPQSRGKVRVHLNGLGLCFYNATWSYKELTSTQAPSAHASEELRASSAQGWTLRSILGRLMQEGDRNQSSEDEGMRIWRLGGSDGSQTYSDESLKSALEEQQRLKNTKSIVQRLFDFIGAVEVEMYASYADIGGAGAAHPYFLHFGFKRGECHSYLTMDGMPSIDLYRFVTEMTLEEVHVRWCHMKKEKEDRNALFKDGKANNLGKSLTMMGKGTSLNETQGPVIDEASSIIRNYGMLLNGKENSTIHIVFYRDVTNVYAGEEVSREVELPHMGLEVLLDVPEICYGPWSHYSLMELKNFFLPFTYKPLESLNFELSKPRPLAGLELLVEFLRDTCVTVPFKRKAPCPSPPFGIRDSGRKGVILMTLGRESQYIQKPQFLLSREKKQRSESFFSGKNVSLATNGIQEESTLLARMSTIELFIDREDDRVYTGRKLWNVLPSFGELEVWWYMDHVEFFMDLITDWQFVAEMYHGVPLTTEIYNTYSRFVTEFSPNVKRIELFFTAPAILHLNCNPRNVIFSEDLNDESLNSFMNFYINGTGHLFITLPNDTYFLSASTEVQRPFEMILRDVDVSLSLPPTHPLYRLVGTTEPFARADEVSLRGLQNVYIPNQTVPQDKTPVDPATGRTKLLNHLHMDIQLTGLRGFLMSPHISSFIELIDNLFGDSQCVIRPEELFWPPSRIHPKLDLPKNVRQSFNAYLQKDEPRCTIQELSMTLNILDMDVTLRSGGENSPKLNLCGAKFNFCLIKQCASTDMSITATPITGRFFEQDGDNLVEGSFLCLGEIKISSIQHFGPMPMRTPFHRAMNIILDGITFEVTVEQVAMLTQLLNTLMRQFPLRDARLLREIEIAKTRAAYSTDHIMPQSAHPRRKTIRILPTEDDILPFSRVRSEGCTRRKGSATLNKITDARLALERFLARDGPILKVPFSESIPELMAVDFNKYLEAFEAAADEAKDHAVVTILASLECVAGCVRVGPDGYLELQLPRGVQLASSTLNDLNSNSRVSAAVRDIALRGFCRLSAHEESKLSEDFVEVFHVETSLRMRNCTAYPFEQGLERHLEKQRRFLDENDMDRLFNFCPSFATETPLETSTAKEPETGVSGTQPVHANGAGEEDTHEEEEERLRGSARRATISFLDGLLSFREKFKSPSAANTLSTCSTRSAEVNLQRDSPTDNNNNTSQRYATCLSATSDKDLEDDEFEEMECTGSDRTSILANDAFAAANAGGDAAPTPSLMRDVGLANDFMLRPLESFTSFLRPFFLHSRADDEVTSLNYNAAARQARGGIRDFTCFHAPLPSTTFFASMSPHRAPKFCMAQAMLSLALGGDNDEDSDAWALRQTDNRKRSREGATSKHLHVEAVAPITVLLTRPFLEKLSFEAEARFFTQVHYYQSLMAAPISRPSFSQGNLRAWGNSELDDYGSQTGAQIQQTRVIPRKELSRNRAHQKRWLSEVKITSVIFPCIEVKALTDLPVPREYVAPGDKANGVYATTLGVRSFQFVMQQTLPPAHAAMPVEKRALSASVTLSSLAVITQIEYEPAVRSGNLQIKVPGIAYDEEKDTLAVAYLTSLCGRGKRDNHQGIGSGTCRLSVDTVALHLTRDFFFFAHSVHSMLQQLQNMRQAQQRENVPLTPVPVPILLPHKRTESFRDIVFPKQSPNMNVPFASLEHFGIEASITVQGVGNINLFRVELIDVFREGRYIHVNTELSNVIEVKRPSAKFIARVPLKWKGDGALSNTGMISSILPTASRMMGASLPSSELRSEPTLERGRRDLEVQLLGEIEELLVKCYPSALRIFAAAKKRVTVVSIVAESDIESPNRYFTRSRGRLPSLDMKPPGSGVGVVIKGIFTLRQLDAYFLHSELNYMQFKVVNLTGCVGSRAERISSRECVQTHVFTEAISEWIRKRLHVLAQRARSRAPKSRCAAPPSVTPELHLRKTASFFAESILLQYVADAIVPPGTSRAAMRAPVESMQEHKESRVFVATAKELAVGVHNADQNHIPTNDGDSKAASDKKPGATPEGVQMNLQIDVGKVYFLLPYRPLATETVQAQVHEWLQGWIEAKKLLKSMRHFNREKASDSCLSLTLPNQKKIHASCCAVQLHEVWVKVDLPHGIHAALRIPLASAFFNFSSDKRLNFKAHLHPFTLTSESPSAGRHAVKFPSVYAIYAKDELVRTGMCLLESVEITVSSTIISHLILILDRIADVYTAVSKPFFVGREEEGEKERVQQPVTNTSFALSSGWEGRFVFLLGGLRVSYLTSMTNLRFSVRKLNALMEMSFLGRYRMSKLMVNVVSAQIALVDRDDYDQLQSTLRQAMFATQSELSAPSTLVAATPNCAASLTSEESARLVRPLGGFIWGLFETSFTLSSGRSDKNDVRAALENIFAASRGIPVGLHELGKLGITATRWNLSIRSPLIIARVGLAPLLRRSFDETRDLAEKMRFESQREGRLLRRQLFKHAAYRRLTRVRKQVDAQVELTQRENIKRLKELTAQVLPQGTSAFHKRPCYASPSRIATEADEKEDFFNARSDNKFFATVSNFLVVVPFGDAAYRNIIEGDHDVFISGRGALALNRRRFIPTMALKLKVEKSTFACRLIHSQRWAPVIQPRGSTESFGGFIDAAELDATSKLTFTARYVMDDAQFYFTDGSPLESDISAKDLLSCTHVLGGLGTLTSLSREECRNSFSKVFVNSIDVPLHVNKSGSTVKVGAVMDMSAPQISISTRFVSILSQFTKEMPSASLSDIFKPRQLSKASHDGAATLPYSAFRRLSEDVTAAGRTSRKERHADPFTSHNVPNAANKSPNSYQFDVTMRVERGEVKVYSIQRDAAVGSPSVPQASDAATSKMGRSHRRRVRLNPETLEKNTASSGAADAATVVYPMAELLAFPTPDITTMVLATVCDSTSGDHELIVRVELRASTVEILPSIMSLAEEIEEWATVHDRGNSERVTKLLGLVKGWERDITSNDLALHSSIADVALPVPSAFAEAVAQSRATSSGLIALRRQKQNRGDCPNSTQPRFQHSSDAGFSGHDSRGKNTFTSIHIRITGLRFVLMTEPASTVTLSLFLDERGGSLDFFVQRFLGQPLGPFQCTNAFVPGPLLFTICARKMQLECQAKLEVKSFEMFLPEAVTCVALRRRKHVWELTNVYIHTPSDVSGGVDLEVRVRAPHLSQLFIVQELWHKALLESLQSIRQMFTRSASIIKENVRKSAVICRGLEAMRKGQVEEVLVVVVTASHIKLRLDLSSGNAQQATVGGVSLILLRTRSPARVCYKTCFDLAVRSFILRSEGVLSGVANLESVLIKAFLIENADNARNLVCSPTGRTFRELLCVQKLHAMFKERQLKDVFECQATEISLGCMDGVGEEERRTVEAELSLYRSSVFVTPSTVPAVLSTISNVGEVVSTQREVSVLRLRDGGIKTSHTSFKKKVKEVLFDIERLLEQRKWLVGDERPLPLLGMEIPYGVENSNTSNSSLSFSLSVSSKENGSTDKPSVASDEAEKSLIIPFMGNLLTRIPCGKLTMKLEQTTLLLGTASAGATNSGSLIASFPKARLSFAECPGDGNTTVKKVLEINTENVELFRPGAVKVVILGFRGTNNFEFYSRQGIGDAEVGFMLTLLQSNPWTGNPRFQDFQELIQLVCSFTAKGNAEMFHRFGRIDQERPGDSSDTKSSSNAKSSGDATAAAAGAVFAPTAEETVQQNAEKRSRDDRYLKALRHVKFSPQLRFGGDVAVNVDVILNWVGVSEKMLPQILHMQACDRLEGLLNRLSKRTKIINK</sequence>
<dbReference type="VEuPathDB" id="TriTrypDB:TcCL_Unassigned04224"/>
<keyword evidence="2" id="KW-0472">Membrane</keyword>
<dbReference type="PANTHER" id="PTHR32085:SF3">
    <property type="entry name" value="PROTEIN CSF1"/>
    <property type="match status" value="1"/>
</dbReference>
<dbReference type="VEuPathDB" id="TriTrypDB:TcCLB.509109.80"/>
<dbReference type="VEuPathDB" id="TriTrypDB:Tc_MARK_8794"/>
<feature type="region of interest" description="Disordered" evidence="1">
    <location>
        <begin position="1351"/>
        <end position="1390"/>
    </location>
</feature>
<dbReference type="VEuPathDB" id="TriTrypDB:TCDM_12940"/>
<evidence type="ECO:0000313" key="4">
    <source>
        <dbReference type="Proteomes" id="UP000246078"/>
    </source>
</evidence>
<feature type="compositionally biased region" description="Basic and acidic residues" evidence="1">
    <location>
        <begin position="3905"/>
        <end position="3917"/>
    </location>
</feature>
<feature type="compositionally biased region" description="Low complexity" evidence="1">
    <location>
        <begin position="3918"/>
        <end position="3927"/>
    </location>
</feature>
<feature type="region of interest" description="Disordered" evidence="1">
    <location>
        <begin position="3258"/>
        <end position="3284"/>
    </location>
</feature>
<accession>A0A2V2WEI8</accession>
<dbReference type="VEuPathDB" id="TriTrypDB:C3747_106g23"/>
<dbReference type="Proteomes" id="UP000246078">
    <property type="component" value="Unassembled WGS sequence"/>
</dbReference>
<comment type="caution">
    <text evidence="3">The sequence shown here is derived from an EMBL/GenBank/DDBJ whole genome shotgun (WGS) entry which is preliminary data.</text>
</comment>
<dbReference type="VEuPathDB" id="TriTrypDB:TcG_08632"/>
<keyword evidence="2" id="KW-0812">Transmembrane</keyword>
<dbReference type="VEuPathDB" id="TriTrypDB:BCY84_04946"/>
<feature type="transmembrane region" description="Helical" evidence="2">
    <location>
        <begin position="12"/>
        <end position="41"/>
    </location>
</feature>
<dbReference type="VEuPathDB" id="TriTrypDB:TCDM_12796"/>
<evidence type="ECO:0000313" key="3">
    <source>
        <dbReference type="EMBL" id="PWV07050.1"/>
    </source>
</evidence>
<dbReference type="EMBL" id="PRFC01000106">
    <property type="protein sequence ID" value="PWV07050.1"/>
    <property type="molecule type" value="Genomic_DNA"/>
</dbReference>
<dbReference type="VEuPathDB" id="TriTrypDB:TCSYLVIO_001210"/>
<dbReference type="VEuPathDB" id="TriTrypDB:TcG_13381"/>
<dbReference type="VEuPathDB" id="TriTrypDB:TCSYLVIO_001207"/>
<dbReference type="VEuPathDB" id="TriTrypDB:TcBrA4_0114400"/>
<dbReference type="VEuPathDB" id="TriTrypDB:TcCLB.506743.60"/>
<dbReference type="GO" id="GO:0016020">
    <property type="term" value="C:membrane"/>
    <property type="evidence" value="ECO:0007669"/>
    <property type="project" value="InterPro"/>
</dbReference>
<dbReference type="VEuPathDB" id="TriTrypDB:C4B63_35g184"/>
<feature type="region of interest" description="Disordered" evidence="1">
    <location>
        <begin position="3905"/>
        <end position="3927"/>
    </location>
</feature>
<feature type="compositionally biased region" description="Basic and acidic residues" evidence="1">
    <location>
        <begin position="2263"/>
        <end position="2273"/>
    </location>
</feature>
<feature type="compositionally biased region" description="Polar residues" evidence="1">
    <location>
        <begin position="3044"/>
        <end position="3057"/>
    </location>
</feature>
<reference evidence="3 4" key="1">
    <citation type="journal article" date="2018" name="Microb. Genom.">
        <title>Expanding an expanded genome: long-read sequencing of Trypanosoma cruzi.</title>
        <authorList>
            <person name="Berna L."/>
            <person name="Rodriguez M."/>
            <person name="Chiribao M.L."/>
            <person name="Parodi-Talice A."/>
            <person name="Pita S."/>
            <person name="Rijo G."/>
            <person name="Alvarez-Valin F."/>
            <person name="Robello C."/>
        </authorList>
    </citation>
    <scope>NUCLEOTIDE SEQUENCE [LARGE SCALE GENOMIC DNA]</scope>
    <source>
        <strain evidence="3 4">TCC</strain>
    </source>
</reference>
<dbReference type="VEuPathDB" id="TriTrypDB:TCSYLVIO_010318"/>
<evidence type="ECO:0000256" key="2">
    <source>
        <dbReference type="SAM" id="Phobius"/>
    </source>
</evidence>
<proteinExistence type="predicted"/>
<organism evidence="3 4">
    <name type="scientific">Trypanosoma cruzi</name>
    <dbReference type="NCBI Taxonomy" id="5693"/>
    <lineage>
        <taxon>Eukaryota</taxon>
        <taxon>Discoba</taxon>
        <taxon>Euglenozoa</taxon>
        <taxon>Kinetoplastea</taxon>
        <taxon>Metakinetoplastina</taxon>
        <taxon>Trypanosomatida</taxon>
        <taxon>Trypanosomatidae</taxon>
        <taxon>Trypanosoma</taxon>
        <taxon>Schizotrypanum</taxon>
    </lineage>
</organism>
<evidence type="ECO:0000256" key="1">
    <source>
        <dbReference type="SAM" id="MobiDB-lite"/>
    </source>
</evidence>
<dbReference type="VEuPathDB" id="TriTrypDB:TcG_08633"/>
<gene>
    <name evidence="3" type="ORF">C3747_106g23</name>
</gene>
<protein>
    <recommendedName>
        <fullName evidence="5">Fragile site-associated protein C-terminal domain-containing protein</fullName>
    </recommendedName>
</protein>
<feature type="compositionally biased region" description="Polar residues" evidence="1">
    <location>
        <begin position="3265"/>
        <end position="3278"/>
    </location>
</feature>
<dbReference type="VEuPathDB" id="TriTrypDB:TcYC6_0054270"/>
<dbReference type="VEuPathDB" id="TriTrypDB:TCSYLVIO_001208"/>
<dbReference type="VEuPathDB" id="TriTrypDB:ECC02_010070"/>
<dbReference type="VEuPathDB" id="TriTrypDB:TcG_08631"/>
<feature type="region of interest" description="Disordered" evidence="1">
    <location>
        <begin position="3032"/>
        <end position="3057"/>
    </location>
</feature>